<comment type="caution">
    <text evidence="1">The sequence shown here is derived from an EMBL/GenBank/DDBJ whole genome shotgun (WGS) entry which is preliminary data.</text>
</comment>
<dbReference type="SUPFAM" id="SSF54427">
    <property type="entry name" value="NTF2-like"/>
    <property type="match status" value="1"/>
</dbReference>
<protein>
    <submittedName>
        <fullName evidence="1">Nuclear transport factor 2 family protein</fullName>
    </submittedName>
</protein>
<proteinExistence type="predicted"/>
<dbReference type="RefSeq" id="WP_194121495.1">
    <property type="nucleotide sequence ID" value="NZ_JACYGY010000001.1"/>
</dbReference>
<dbReference type="EMBL" id="JACYGY010000001">
    <property type="protein sequence ID" value="MBE9463357.1"/>
    <property type="molecule type" value="Genomic_DNA"/>
</dbReference>
<gene>
    <name evidence="1" type="ORF">IEE83_15840</name>
</gene>
<accession>A0ABR9WCZ3</accession>
<dbReference type="InterPro" id="IPR039437">
    <property type="entry name" value="FrzH/put_lumazine-bd"/>
</dbReference>
<name>A0ABR9WCZ3_9BACT</name>
<dbReference type="Proteomes" id="UP000634134">
    <property type="component" value="Unassembled WGS sequence"/>
</dbReference>
<sequence length="125" mass="14123">MNTYNDNATAISAVLSDYFRGVFNGDVTLLEHIFHPQALVSGDINGQEYFKTLEQYLNGVKNRKSPHTLGETFRMEILSIEIINAIAVAKVHLPMFEFNYYDLLSLSKVGGQWVIVNKLLTNVNL</sequence>
<dbReference type="Pfam" id="PF12893">
    <property type="entry name" value="Lumazine_bd_2"/>
    <property type="match status" value="1"/>
</dbReference>
<dbReference type="Gene3D" id="3.10.450.50">
    <property type="match status" value="1"/>
</dbReference>
<keyword evidence="2" id="KW-1185">Reference proteome</keyword>
<evidence type="ECO:0000313" key="2">
    <source>
        <dbReference type="Proteomes" id="UP000634134"/>
    </source>
</evidence>
<dbReference type="InterPro" id="IPR032710">
    <property type="entry name" value="NTF2-like_dom_sf"/>
</dbReference>
<reference evidence="2" key="1">
    <citation type="submission" date="2023-07" db="EMBL/GenBank/DDBJ databases">
        <title>Dyadobacter sp. nov 'subterranea' isolated from contaminted grondwater.</title>
        <authorList>
            <person name="Szabo I."/>
            <person name="Al-Omari J."/>
            <person name="Szerdahelyi S.G."/>
            <person name="Rado J."/>
        </authorList>
    </citation>
    <scope>NUCLEOTIDE SEQUENCE [LARGE SCALE GENOMIC DNA]</scope>
    <source>
        <strain evidence="2">UP-52</strain>
    </source>
</reference>
<organism evidence="1 2">
    <name type="scientific">Dyadobacter subterraneus</name>
    <dbReference type="NCBI Taxonomy" id="2773304"/>
    <lineage>
        <taxon>Bacteria</taxon>
        <taxon>Pseudomonadati</taxon>
        <taxon>Bacteroidota</taxon>
        <taxon>Cytophagia</taxon>
        <taxon>Cytophagales</taxon>
        <taxon>Spirosomataceae</taxon>
        <taxon>Dyadobacter</taxon>
    </lineage>
</organism>
<evidence type="ECO:0000313" key="1">
    <source>
        <dbReference type="EMBL" id="MBE9463357.1"/>
    </source>
</evidence>